<comment type="function">
    <text evidence="13">DNA-dependent ATPase involved in processing of recombination intermediates, plays a role in repairing DNA breaks. Stimulates the branch migration of RecA-mediated strand transfer reactions, allowing the 3' invading strand to extend heteroduplex DNA faster. Binds ssDNA in the presence of ADP but not other nucleotides, has ATPase activity that is stimulated by ssDNA and various branched DNA structures, but inhibited by SSB. Does not have RecA's homology-searching function.</text>
</comment>
<dbReference type="Gene3D" id="3.40.50.300">
    <property type="entry name" value="P-loop containing nucleotide triphosphate hydrolases"/>
    <property type="match status" value="1"/>
</dbReference>
<dbReference type="PANTHER" id="PTHR32472">
    <property type="entry name" value="DNA REPAIR PROTEIN RADA"/>
    <property type="match status" value="1"/>
</dbReference>
<evidence type="ECO:0000256" key="12">
    <source>
        <dbReference type="NCBIfam" id="TIGR00416"/>
    </source>
</evidence>
<dbReference type="RefSeq" id="WP_380580963.1">
    <property type="nucleotide sequence ID" value="NZ_JBHSQJ010000022.1"/>
</dbReference>
<keyword evidence="2 11" id="KW-0547">Nucleotide-binding</keyword>
<dbReference type="InterPro" id="IPR041166">
    <property type="entry name" value="Rubredoxin_2"/>
</dbReference>
<keyword evidence="9 11" id="KW-0238">DNA-binding</keyword>
<evidence type="ECO:0000256" key="13">
    <source>
        <dbReference type="RuleBase" id="RU003555"/>
    </source>
</evidence>
<comment type="similarity">
    <text evidence="11 13">Belongs to the RecA family. RadA subfamily.</text>
</comment>
<protein>
    <recommendedName>
        <fullName evidence="11 12">DNA repair protein RadA</fullName>
    </recommendedName>
</protein>
<keyword evidence="7 11" id="KW-0067">ATP-binding</keyword>
<gene>
    <name evidence="11 16" type="primary">radA</name>
    <name evidence="16" type="ORF">ACFP3V_07165</name>
</gene>
<dbReference type="PANTHER" id="PTHR32472:SF10">
    <property type="entry name" value="DNA REPAIR PROTEIN RADA-LIKE PROTEIN"/>
    <property type="match status" value="1"/>
</dbReference>
<evidence type="ECO:0000256" key="6">
    <source>
        <dbReference type="ARBA" id="ARBA00022833"/>
    </source>
</evidence>
<dbReference type="EMBL" id="JBHSQJ010000022">
    <property type="protein sequence ID" value="MFC5906994.1"/>
    <property type="molecule type" value="Genomic_DNA"/>
</dbReference>
<evidence type="ECO:0000256" key="3">
    <source>
        <dbReference type="ARBA" id="ARBA00022763"/>
    </source>
</evidence>
<keyword evidence="3 11" id="KW-0227">DNA damage</keyword>
<dbReference type="Pfam" id="PF13541">
    <property type="entry name" value="ChlI"/>
    <property type="match status" value="1"/>
</dbReference>
<feature type="region of interest" description="Lon-protease-like" evidence="11">
    <location>
        <begin position="355"/>
        <end position="506"/>
    </location>
</feature>
<feature type="binding site" evidence="11">
    <location>
        <begin position="99"/>
        <end position="106"/>
    </location>
    <ligand>
        <name>ATP</name>
        <dbReference type="ChEBI" id="CHEBI:30616"/>
    </ligand>
</feature>
<dbReference type="SUPFAM" id="SSF54211">
    <property type="entry name" value="Ribosomal protein S5 domain 2-like"/>
    <property type="match status" value="1"/>
</dbReference>
<keyword evidence="6 13" id="KW-0862">Zinc</keyword>
<dbReference type="HAMAP" id="MF_01498">
    <property type="entry name" value="RadA_bact"/>
    <property type="match status" value="1"/>
</dbReference>
<comment type="caution">
    <text evidence="16">The sequence shown here is derived from an EMBL/GenBank/DDBJ whole genome shotgun (WGS) entry which is preliminary data.</text>
</comment>
<dbReference type="InterPro" id="IPR027417">
    <property type="entry name" value="P-loop_NTPase"/>
</dbReference>
<evidence type="ECO:0000256" key="11">
    <source>
        <dbReference type="HAMAP-Rule" id="MF_01498"/>
    </source>
</evidence>
<dbReference type="Pfam" id="PF13481">
    <property type="entry name" value="AAA_25"/>
    <property type="match status" value="1"/>
</dbReference>
<evidence type="ECO:0000256" key="2">
    <source>
        <dbReference type="ARBA" id="ARBA00022741"/>
    </source>
</evidence>
<sequence length="506" mass="53062">MAARTSNSKARSTYRCTECGATPPKWTGRCSECNAWGTVEEYGSPTAVRTTAAGPVSQAARPIGQVDATVAASRPTGIDELDRVLGGGLVPGAVVLIAGEPGVGKSTLLLDVAAKAAGPGHRTLYVTGEESASQVRLRADRINALHPELYLAAETDLGAVLGHIEQVQPSLLILDSVQTVASAELDGAPGGPAQIREVANALIRASKTRGMSSLLVGHVTKDGNIAGPRLLEHLVDVVLHFEGDRHARLRLIRGVKNRYGATDEVGCFELHDSGITGLPDPSGLFLTKRKEPVPGTCLTVTLEGRRPLVAEVQALMTDTQIPSPRRATSGLDSPRIAMILAVLERHGGVRLGKLDIYAATVGGVRLSEPAADLAVALALASSAADTPLPQELVAVGEVGLAGEVRRVTGVERRLSEAHRLGFTHALVPPDPGKVPKGMRVIEVATIGEALAAIPKPRRPRAARAGEKADGRPAERSAERSAPRPRIPDDSSDPMAGWEEIGRNTPE</sequence>
<keyword evidence="17" id="KW-1185">Reference proteome</keyword>
<keyword evidence="10 11" id="KW-0234">DNA repair</keyword>
<keyword evidence="4 13" id="KW-0863">Zinc-finger</keyword>
<comment type="function">
    <text evidence="11">Plays a role in repairing double-strand DNA breaks, probably involving stabilizing or processing branched DNA or blocked replication forks.</text>
</comment>
<evidence type="ECO:0000256" key="8">
    <source>
        <dbReference type="ARBA" id="ARBA00023016"/>
    </source>
</evidence>
<feature type="short sequence motif" description="RadA KNRFG motif" evidence="11">
    <location>
        <begin position="256"/>
        <end position="260"/>
    </location>
</feature>
<dbReference type="InterPro" id="IPR004504">
    <property type="entry name" value="DNA_repair_RadA"/>
</dbReference>
<name>A0ABW1FZT8_9ACTN</name>
<keyword evidence="8 11" id="KW-0346">Stress response</keyword>
<evidence type="ECO:0000259" key="15">
    <source>
        <dbReference type="PROSITE" id="PS50162"/>
    </source>
</evidence>
<comment type="domain">
    <text evidence="11">The middle region has homology to RecA with ATPase motifs including the RadA KNRFG motif, while the C-terminus is homologous to Lon protease.</text>
</comment>
<dbReference type="PROSITE" id="PS50162">
    <property type="entry name" value="RECA_2"/>
    <property type="match status" value="1"/>
</dbReference>
<dbReference type="InterPro" id="IPR003593">
    <property type="entry name" value="AAA+_ATPase"/>
</dbReference>
<evidence type="ECO:0000256" key="5">
    <source>
        <dbReference type="ARBA" id="ARBA00022801"/>
    </source>
</evidence>
<keyword evidence="1 11" id="KW-0479">Metal-binding</keyword>
<evidence type="ECO:0000256" key="14">
    <source>
        <dbReference type="SAM" id="MobiDB-lite"/>
    </source>
</evidence>
<organism evidence="16 17">
    <name type="scientific">Streptacidiphilus monticola</name>
    <dbReference type="NCBI Taxonomy" id="2161674"/>
    <lineage>
        <taxon>Bacteria</taxon>
        <taxon>Bacillati</taxon>
        <taxon>Actinomycetota</taxon>
        <taxon>Actinomycetes</taxon>
        <taxon>Kitasatosporales</taxon>
        <taxon>Streptomycetaceae</taxon>
        <taxon>Streptacidiphilus</taxon>
    </lineage>
</organism>
<evidence type="ECO:0000313" key="17">
    <source>
        <dbReference type="Proteomes" id="UP001596174"/>
    </source>
</evidence>
<proteinExistence type="inferred from homology"/>
<evidence type="ECO:0000256" key="9">
    <source>
        <dbReference type="ARBA" id="ARBA00023125"/>
    </source>
</evidence>
<dbReference type="PRINTS" id="PR01874">
    <property type="entry name" value="DNAREPAIRADA"/>
</dbReference>
<dbReference type="InterPro" id="IPR020588">
    <property type="entry name" value="RecA_ATP-bd"/>
</dbReference>
<evidence type="ECO:0000256" key="10">
    <source>
        <dbReference type="ARBA" id="ARBA00023204"/>
    </source>
</evidence>
<evidence type="ECO:0000313" key="16">
    <source>
        <dbReference type="EMBL" id="MFC5906994.1"/>
    </source>
</evidence>
<dbReference type="Pfam" id="PF18073">
    <property type="entry name" value="Zn_ribbon_LapB"/>
    <property type="match status" value="1"/>
</dbReference>
<feature type="domain" description="RecA family profile 1" evidence="15">
    <location>
        <begin position="70"/>
        <end position="219"/>
    </location>
</feature>
<keyword evidence="5" id="KW-0378">Hydrolase</keyword>
<dbReference type="SUPFAM" id="SSF52540">
    <property type="entry name" value="P-loop containing nucleoside triphosphate hydrolases"/>
    <property type="match status" value="1"/>
</dbReference>
<dbReference type="NCBIfam" id="TIGR00416">
    <property type="entry name" value="sms"/>
    <property type="match status" value="1"/>
</dbReference>
<dbReference type="Proteomes" id="UP001596174">
    <property type="component" value="Unassembled WGS sequence"/>
</dbReference>
<evidence type="ECO:0000256" key="7">
    <source>
        <dbReference type="ARBA" id="ARBA00022840"/>
    </source>
</evidence>
<reference evidence="17" key="1">
    <citation type="journal article" date="2019" name="Int. J. Syst. Evol. Microbiol.">
        <title>The Global Catalogue of Microorganisms (GCM) 10K type strain sequencing project: providing services to taxonomists for standard genome sequencing and annotation.</title>
        <authorList>
            <consortium name="The Broad Institute Genomics Platform"/>
            <consortium name="The Broad Institute Genome Sequencing Center for Infectious Disease"/>
            <person name="Wu L."/>
            <person name="Ma J."/>
        </authorList>
    </citation>
    <scope>NUCLEOTIDE SEQUENCE [LARGE SCALE GENOMIC DNA]</scope>
    <source>
        <strain evidence="17">JCM 4816</strain>
    </source>
</reference>
<evidence type="ECO:0000256" key="1">
    <source>
        <dbReference type="ARBA" id="ARBA00022723"/>
    </source>
</evidence>
<dbReference type="Gene3D" id="3.30.230.10">
    <property type="match status" value="1"/>
</dbReference>
<dbReference type="CDD" id="cd01121">
    <property type="entry name" value="RadA_SMS_N"/>
    <property type="match status" value="1"/>
</dbReference>
<evidence type="ECO:0000256" key="4">
    <source>
        <dbReference type="ARBA" id="ARBA00022771"/>
    </source>
</evidence>
<feature type="compositionally biased region" description="Basic and acidic residues" evidence="14">
    <location>
        <begin position="463"/>
        <end position="488"/>
    </location>
</feature>
<dbReference type="SMART" id="SM00382">
    <property type="entry name" value="AAA"/>
    <property type="match status" value="1"/>
</dbReference>
<accession>A0ABW1FZT8</accession>
<dbReference type="InterPro" id="IPR020568">
    <property type="entry name" value="Ribosomal_Su5_D2-typ_SF"/>
</dbReference>
<feature type="region of interest" description="Disordered" evidence="14">
    <location>
        <begin position="454"/>
        <end position="506"/>
    </location>
</feature>
<dbReference type="InterPro" id="IPR014721">
    <property type="entry name" value="Ribsml_uS5_D2-typ_fold_subgr"/>
</dbReference>